<proteinExistence type="predicted"/>
<evidence type="ECO:0000313" key="5">
    <source>
        <dbReference type="Proteomes" id="UP000514533"/>
    </source>
</evidence>
<gene>
    <name evidence="3" type="ORF">D4N09_00510</name>
    <name evidence="2" type="ORF">HVV39_01710</name>
</gene>
<dbReference type="EMBL" id="QYOH01000001">
    <property type="protein sequence ID" value="TXU37997.1"/>
    <property type="molecule type" value="Genomic_DNA"/>
</dbReference>
<dbReference type="PANTHER" id="PTHR45947">
    <property type="entry name" value="SULFOQUINOVOSYL TRANSFERASE SQD2"/>
    <property type="match status" value="1"/>
</dbReference>
<accession>A0A7D7KCB3</accession>
<dbReference type="GO" id="GO:0016757">
    <property type="term" value="F:glycosyltransferase activity"/>
    <property type="evidence" value="ECO:0007669"/>
    <property type="project" value="InterPro"/>
</dbReference>
<dbReference type="EMBL" id="CP055981">
    <property type="protein sequence ID" value="QMS36810.1"/>
    <property type="molecule type" value="Genomic_DNA"/>
</dbReference>
<evidence type="ECO:0000313" key="2">
    <source>
        <dbReference type="EMBL" id="QMS36810.1"/>
    </source>
</evidence>
<name>A0A7D7KCB3_ECOLX</name>
<keyword evidence="2" id="KW-0808">Transferase</keyword>
<dbReference type="Gene3D" id="3.40.50.2000">
    <property type="entry name" value="Glycogen Phosphorylase B"/>
    <property type="match status" value="2"/>
</dbReference>
<dbReference type="SUPFAM" id="SSF53756">
    <property type="entry name" value="UDP-Glycosyltransferase/glycogen phosphorylase"/>
    <property type="match status" value="1"/>
</dbReference>
<organism evidence="2 5">
    <name type="scientific">Escherichia coli</name>
    <dbReference type="NCBI Taxonomy" id="562"/>
    <lineage>
        <taxon>Bacteria</taxon>
        <taxon>Pseudomonadati</taxon>
        <taxon>Pseudomonadota</taxon>
        <taxon>Gammaproteobacteria</taxon>
        <taxon>Enterobacterales</taxon>
        <taxon>Enterobacteriaceae</taxon>
        <taxon>Escherichia</taxon>
    </lineage>
</organism>
<evidence type="ECO:0000313" key="4">
    <source>
        <dbReference type="Proteomes" id="UP000460654"/>
    </source>
</evidence>
<evidence type="ECO:0000313" key="3">
    <source>
        <dbReference type="EMBL" id="TXU37997.1"/>
    </source>
</evidence>
<dbReference type="RefSeq" id="WP_148496569.1">
    <property type="nucleotide sequence ID" value="NZ_QYOH01000001.1"/>
</dbReference>
<dbReference type="CDD" id="cd03801">
    <property type="entry name" value="GT4_PimA-like"/>
    <property type="match status" value="1"/>
</dbReference>
<dbReference type="Proteomes" id="UP000514533">
    <property type="component" value="Chromosome"/>
</dbReference>
<dbReference type="Pfam" id="PF00534">
    <property type="entry name" value="Glycos_transf_1"/>
    <property type="match status" value="1"/>
</dbReference>
<sequence length="357" mass="41095">MKKILIIQPSVPKYRVPFFNRLRKKYNIVIYSNKTDFLGVTSDRGCGNVVWGNGFLSFKNKILWHKGLPILSMLNRNNIVVVNGNPRILNYMLLLFFCKIIGIKTIWWGHGWSAGSRGILSSIRIKMMKISNCILVYTDYEKEKINQKKCFALNNGLDSSEIVRAINESDFRHYFCEQTRMVFVGRLTKKSNLDFLINSMKYLPGNFQLAVIGDGPLKEKLIGLANELNVSERIVWHGAIYDEKRIASVMLKSDVFVYPGSVGLSLIHAYNYGLPSIIHNNRDMHMPEYAAFIEGYNGFGYNEMNVDSFCRVVLFYANLSNEKKMELRNNAFNTVNTDYNIECMASRFEDAINFINK</sequence>
<dbReference type="InterPro" id="IPR001296">
    <property type="entry name" value="Glyco_trans_1"/>
</dbReference>
<dbReference type="PANTHER" id="PTHR45947:SF3">
    <property type="entry name" value="SULFOQUINOVOSYL TRANSFERASE SQD2"/>
    <property type="match status" value="1"/>
</dbReference>
<dbReference type="AlphaFoldDB" id="A0A7D7KCB3"/>
<reference evidence="3 4" key="1">
    <citation type="submission" date="2018-09" db="EMBL/GenBank/DDBJ databases">
        <title>Persistent metagenomic signatures of early life antibiotic treatment in the infant gut microbiota and resistome.</title>
        <authorList>
            <person name="Gasparrini A.J."/>
        </authorList>
    </citation>
    <scope>NUCLEOTIDE SEQUENCE [LARGE SCALE GENOMIC DNA]</scope>
    <source>
        <strain evidence="3 4">T0181B.E-10</strain>
    </source>
</reference>
<feature type="domain" description="Glycosyl transferase family 1" evidence="1">
    <location>
        <begin position="178"/>
        <end position="331"/>
    </location>
</feature>
<dbReference type="InterPro" id="IPR050194">
    <property type="entry name" value="Glycosyltransferase_grp1"/>
</dbReference>
<dbReference type="Proteomes" id="UP000460654">
    <property type="component" value="Unassembled WGS sequence"/>
</dbReference>
<protein>
    <submittedName>
        <fullName evidence="2 3">Glycosyltransferase</fullName>
    </submittedName>
</protein>
<evidence type="ECO:0000259" key="1">
    <source>
        <dbReference type="Pfam" id="PF00534"/>
    </source>
</evidence>
<reference evidence="2 5" key="2">
    <citation type="submission" date="2020-06" db="EMBL/GenBank/DDBJ databases">
        <title>REHAB project genomes.</title>
        <authorList>
            <person name="Shaw L.P."/>
        </authorList>
    </citation>
    <scope>NUCLEOTIDE SEQUENCE [LARGE SCALE GENOMIC DNA]</scope>
    <source>
        <strain evidence="2 5">RHB01-C20</strain>
    </source>
</reference>